<dbReference type="Pfam" id="PF07715">
    <property type="entry name" value="Plug"/>
    <property type="match status" value="1"/>
</dbReference>
<dbReference type="InterPro" id="IPR036942">
    <property type="entry name" value="Beta-barrel_TonB_sf"/>
</dbReference>
<evidence type="ECO:0000256" key="6">
    <source>
        <dbReference type="ARBA" id="ARBA00023136"/>
    </source>
</evidence>
<dbReference type="InterPro" id="IPR037066">
    <property type="entry name" value="Plug_dom_sf"/>
</dbReference>
<protein>
    <submittedName>
        <fullName evidence="11">TonB-dependent receptor plug domain-containing protein</fullName>
    </submittedName>
</protein>
<keyword evidence="4 8" id="KW-0812">Transmembrane</keyword>
<keyword evidence="5 9" id="KW-0732">Signal</keyword>
<evidence type="ECO:0000256" key="3">
    <source>
        <dbReference type="ARBA" id="ARBA00022452"/>
    </source>
</evidence>
<evidence type="ECO:0000256" key="7">
    <source>
        <dbReference type="ARBA" id="ARBA00023237"/>
    </source>
</evidence>
<dbReference type="Gene3D" id="2.60.40.1120">
    <property type="entry name" value="Carboxypeptidase-like, regulatory domain"/>
    <property type="match status" value="1"/>
</dbReference>
<keyword evidence="11" id="KW-0675">Receptor</keyword>
<name>A0ABT0HRI9_9BACT</name>
<feature type="signal peptide" evidence="9">
    <location>
        <begin position="1"/>
        <end position="21"/>
    </location>
</feature>
<evidence type="ECO:0000259" key="10">
    <source>
        <dbReference type="Pfam" id="PF07715"/>
    </source>
</evidence>
<feature type="domain" description="TonB-dependent receptor plug" evidence="10">
    <location>
        <begin position="126"/>
        <end position="228"/>
    </location>
</feature>
<evidence type="ECO:0000313" key="11">
    <source>
        <dbReference type="EMBL" id="MCK8494784.1"/>
    </source>
</evidence>
<dbReference type="Pfam" id="PF13620">
    <property type="entry name" value="CarboxypepD_reg"/>
    <property type="match status" value="1"/>
</dbReference>
<dbReference type="Proteomes" id="UP001202180">
    <property type="component" value="Unassembled WGS sequence"/>
</dbReference>
<keyword evidence="6 8" id="KW-0472">Membrane</keyword>
<evidence type="ECO:0000256" key="4">
    <source>
        <dbReference type="ARBA" id="ARBA00022692"/>
    </source>
</evidence>
<dbReference type="PROSITE" id="PS52016">
    <property type="entry name" value="TONB_DEPENDENT_REC_3"/>
    <property type="match status" value="1"/>
</dbReference>
<keyword evidence="3 8" id="KW-1134">Transmembrane beta strand</keyword>
<dbReference type="Gene3D" id="2.40.170.20">
    <property type="entry name" value="TonB-dependent receptor, beta-barrel domain"/>
    <property type="match status" value="1"/>
</dbReference>
<dbReference type="RefSeq" id="WP_248479367.1">
    <property type="nucleotide sequence ID" value="NZ_JALPRF010000004.1"/>
</dbReference>
<dbReference type="PANTHER" id="PTHR30069:SF29">
    <property type="entry name" value="HEMOGLOBIN AND HEMOGLOBIN-HAPTOGLOBIN-BINDING PROTEIN 1-RELATED"/>
    <property type="match status" value="1"/>
</dbReference>
<dbReference type="SUPFAM" id="SSF56935">
    <property type="entry name" value="Porins"/>
    <property type="match status" value="1"/>
</dbReference>
<evidence type="ECO:0000256" key="9">
    <source>
        <dbReference type="SAM" id="SignalP"/>
    </source>
</evidence>
<sequence>MQVRQFLLVGMLCALSYFGWAQSALTGTITGTVRAASGGVLPGIHIRLDSLNKATVTEADGGFRFSNLTPGTYVLTGSGVSFITNRQTVSVRAGETSTCVLMLNEAVQTVDEVAVTGQATTQDIRKRAFAVEAIDALPLQNRNVDMNRLLDRTMGVQVRETGGMGSDFTYSIQGLSGKAVKFFIDGVPMESFGSSYRINNVPINLVDRIEVYKGVVPVELAGDALGGAVNLITRRDVASYLDASYSIGSFGTHRGALSGRWRQAKTGFTTNAHLFYNASKNNYPVWGRTIEIAGPDGRPLPDVGRLRRFNDDYQSANARLEVGFTNVRWADRLLLALTVTDLERGIQTGRTMAFVYGEVRYRERLVMPSLTFAKKDLFIRGLNVDAFASLNSLQGTTVDTSSRKYNWRGEVIASNVRGELGGIRAQRSLYTFDDRTALAGVNFAYQPADGHRFILNALHNQTRRTGSDALAIADWTIPFRLPQQLSKQIMGLSYELNLLDARLTNTVFVKYYRYAAQANAYDYNGGAQRELLINRQQQGVWGFGLASTYQLHPRTRLKLSAESATRLPDALELLGDGNTILNAPGLQPEQSMNANASVQYRLSRTNSSWNIASGLFFRHTNNLIWLGEADLFGTARYENLNRIQTLGVETEVQYRYRNWLRLTANATYQDIRNKLRYTAAGAPNHVFNDRLRNTPYLLANAEISLTKADLFWKGALASCYVGTHYVPEYFLGWPSLGAKATKRVIPTQFVQDIGAEFTAPNRRYVVGVDCRNLLDQQVYDNYLLQKPGRFISLKVRYFLSQSSSSNVK</sequence>
<evidence type="ECO:0000256" key="8">
    <source>
        <dbReference type="PROSITE-ProRule" id="PRU01360"/>
    </source>
</evidence>
<dbReference type="EMBL" id="JALPRF010000004">
    <property type="protein sequence ID" value="MCK8494784.1"/>
    <property type="molecule type" value="Genomic_DNA"/>
</dbReference>
<keyword evidence="7 8" id="KW-0998">Cell outer membrane</keyword>
<organism evidence="11 12">
    <name type="scientific">Spirosoma liriopis</name>
    <dbReference type="NCBI Taxonomy" id="2937440"/>
    <lineage>
        <taxon>Bacteria</taxon>
        <taxon>Pseudomonadati</taxon>
        <taxon>Bacteroidota</taxon>
        <taxon>Cytophagia</taxon>
        <taxon>Cytophagales</taxon>
        <taxon>Cytophagaceae</taxon>
        <taxon>Spirosoma</taxon>
    </lineage>
</organism>
<keyword evidence="12" id="KW-1185">Reference proteome</keyword>
<evidence type="ECO:0000313" key="12">
    <source>
        <dbReference type="Proteomes" id="UP001202180"/>
    </source>
</evidence>
<feature type="chain" id="PRO_5046269963" evidence="9">
    <location>
        <begin position="22"/>
        <end position="808"/>
    </location>
</feature>
<evidence type="ECO:0000256" key="5">
    <source>
        <dbReference type="ARBA" id="ARBA00022729"/>
    </source>
</evidence>
<accession>A0ABT0HRI9</accession>
<proteinExistence type="inferred from homology"/>
<evidence type="ECO:0000256" key="2">
    <source>
        <dbReference type="ARBA" id="ARBA00022448"/>
    </source>
</evidence>
<dbReference type="Gene3D" id="2.170.130.10">
    <property type="entry name" value="TonB-dependent receptor, plug domain"/>
    <property type="match status" value="1"/>
</dbReference>
<dbReference type="InterPro" id="IPR039426">
    <property type="entry name" value="TonB-dep_rcpt-like"/>
</dbReference>
<comment type="caution">
    <text evidence="11">The sequence shown here is derived from an EMBL/GenBank/DDBJ whole genome shotgun (WGS) entry which is preliminary data.</text>
</comment>
<dbReference type="InterPro" id="IPR012910">
    <property type="entry name" value="Plug_dom"/>
</dbReference>
<dbReference type="InterPro" id="IPR013784">
    <property type="entry name" value="Carb-bd-like_fold"/>
</dbReference>
<keyword evidence="2 8" id="KW-0813">Transport</keyword>
<dbReference type="PANTHER" id="PTHR30069">
    <property type="entry name" value="TONB-DEPENDENT OUTER MEMBRANE RECEPTOR"/>
    <property type="match status" value="1"/>
</dbReference>
<reference evidence="11 12" key="1">
    <citation type="submission" date="2022-04" db="EMBL/GenBank/DDBJ databases">
        <title>Spirosoma sp. strain RP8 genome sequencing and assembly.</title>
        <authorList>
            <person name="Jung Y."/>
        </authorList>
    </citation>
    <scope>NUCLEOTIDE SEQUENCE [LARGE SCALE GENOMIC DNA]</scope>
    <source>
        <strain evidence="11 12">RP8</strain>
    </source>
</reference>
<dbReference type="SUPFAM" id="SSF49452">
    <property type="entry name" value="Starch-binding domain-like"/>
    <property type="match status" value="1"/>
</dbReference>
<evidence type="ECO:0000256" key="1">
    <source>
        <dbReference type="ARBA" id="ARBA00004571"/>
    </source>
</evidence>
<comment type="similarity">
    <text evidence="8">Belongs to the TonB-dependent receptor family.</text>
</comment>
<gene>
    <name evidence="11" type="ORF">M0L20_23145</name>
</gene>
<comment type="subcellular location">
    <subcellularLocation>
        <location evidence="1 8">Cell outer membrane</location>
        <topology evidence="1 8">Multi-pass membrane protein</topology>
    </subcellularLocation>
</comment>